<organism evidence="2 3">
    <name type="scientific">Portibacter lacus</name>
    <dbReference type="NCBI Taxonomy" id="1099794"/>
    <lineage>
        <taxon>Bacteria</taxon>
        <taxon>Pseudomonadati</taxon>
        <taxon>Bacteroidota</taxon>
        <taxon>Saprospiria</taxon>
        <taxon>Saprospirales</taxon>
        <taxon>Haliscomenobacteraceae</taxon>
        <taxon>Portibacter</taxon>
    </lineage>
</organism>
<accession>A0AA37SN10</accession>
<dbReference type="InterPro" id="IPR025348">
    <property type="entry name" value="DUF4252"/>
</dbReference>
<dbReference type="RefSeq" id="WP_235293160.1">
    <property type="nucleotide sequence ID" value="NZ_BSOH01000005.1"/>
</dbReference>
<evidence type="ECO:0000313" key="2">
    <source>
        <dbReference type="EMBL" id="GLR16354.1"/>
    </source>
</evidence>
<proteinExistence type="predicted"/>
<evidence type="ECO:0000256" key="1">
    <source>
        <dbReference type="SAM" id="SignalP"/>
    </source>
</evidence>
<gene>
    <name evidence="2" type="ORF">GCM10007940_09690</name>
</gene>
<keyword evidence="3" id="KW-1185">Reference proteome</keyword>
<name>A0AA37SN10_9BACT</name>
<dbReference type="AlphaFoldDB" id="A0AA37SN10"/>
<comment type="caution">
    <text evidence="2">The sequence shown here is derived from an EMBL/GenBank/DDBJ whole genome shotgun (WGS) entry which is preliminary data.</text>
</comment>
<reference evidence="2" key="2">
    <citation type="submission" date="2023-01" db="EMBL/GenBank/DDBJ databases">
        <title>Draft genome sequence of Portibacter lacus strain NBRC 108769.</title>
        <authorList>
            <person name="Sun Q."/>
            <person name="Mori K."/>
        </authorList>
    </citation>
    <scope>NUCLEOTIDE SEQUENCE</scope>
    <source>
        <strain evidence="2">NBRC 108769</strain>
    </source>
</reference>
<evidence type="ECO:0000313" key="3">
    <source>
        <dbReference type="Proteomes" id="UP001156666"/>
    </source>
</evidence>
<dbReference type="EMBL" id="BSOH01000005">
    <property type="protein sequence ID" value="GLR16354.1"/>
    <property type="molecule type" value="Genomic_DNA"/>
</dbReference>
<evidence type="ECO:0008006" key="4">
    <source>
        <dbReference type="Google" id="ProtNLM"/>
    </source>
</evidence>
<feature type="chain" id="PRO_5041241362" description="DUF4252 domain-containing protein" evidence="1">
    <location>
        <begin position="20"/>
        <end position="155"/>
    </location>
</feature>
<sequence>MTKLAIISLLFLCPLLSSNFNQFLEDFVEDRECSKISLSGNLFSFKNSDNVKSEIDNFQLYIFDEEDYLSKNDVSKIKNAVRKNNLELLNSIKSKGNLIEIYVNEKNGIISELFMIVKGDDSSVLFNATGKIRFEDFKNIDLDFDGSEELKNYKN</sequence>
<feature type="signal peptide" evidence="1">
    <location>
        <begin position="1"/>
        <end position="19"/>
    </location>
</feature>
<dbReference type="Pfam" id="PF14060">
    <property type="entry name" value="DUF4252"/>
    <property type="match status" value="1"/>
</dbReference>
<protein>
    <recommendedName>
        <fullName evidence="4">DUF4252 domain-containing protein</fullName>
    </recommendedName>
</protein>
<reference evidence="2" key="1">
    <citation type="journal article" date="2014" name="Int. J. Syst. Evol. Microbiol.">
        <title>Complete genome sequence of Corynebacterium casei LMG S-19264T (=DSM 44701T), isolated from a smear-ripened cheese.</title>
        <authorList>
            <consortium name="US DOE Joint Genome Institute (JGI-PGF)"/>
            <person name="Walter F."/>
            <person name="Albersmeier A."/>
            <person name="Kalinowski J."/>
            <person name="Ruckert C."/>
        </authorList>
    </citation>
    <scope>NUCLEOTIDE SEQUENCE</scope>
    <source>
        <strain evidence="2">NBRC 108769</strain>
    </source>
</reference>
<dbReference type="Proteomes" id="UP001156666">
    <property type="component" value="Unassembled WGS sequence"/>
</dbReference>
<keyword evidence="1" id="KW-0732">Signal</keyword>